<sequence length="503" mass="58103">LSKRENDLQIRNQEFTDQMNSILEENGNLNNKNKELMENNRRLENDKKALEEEISTRNVTMTRNRETIEVLEHHIREYGKQRVSLVQQISEHEQSISQLQKEKDRNYLNFVNSNHLNEQKDRKIKELRDEASKLQVALGSATTFRLNDDDKNSTTQLNADIENLQDLIEDYVSNLKGGVNIDFNRINKLLETYSSKTKIDPQTPNKPLIKAVLQRHVLTKILSFANSYFNTMDNHSFLLESNIFNKTNELIESIKKLSYERVGSDHVTQAAPIKLRQQIYAVLGYRGFADIPGNGLHSFIAECQEKLNNSINRYRSFKDPKKNSSLEEKAVELIIEVIRIFFFRFKVQEPVVHFRWFSYGYGISKKYMKVLCDDDDIEEAFVDICSFPLIGRDLNDDSKRKIFTHAKVFTRIEPKKKSLVKQAFTATVATVAKSIESIGAITRGEQKLKSKDHSYERHDPQQFQSAQYYATTNYSTAPTEINKNTAINEGSSKTEGTSTESSK</sequence>
<accession>A0ACA9RUK2</accession>
<reference evidence="1" key="1">
    <citation type="submission" date="2021-06" db="EMBL/GenBank/DDBJ databases">
        <authorList>
            <person name="Kallberg Y."/>
            <person name="Tangrot J."/>
            <person name="Rosling A."/>
        </authorList>
    </citation>
    <scope>NUCLEOTIDE SEQUENCE</scope>
    <source>
        <strain evidence="1">MA461A</strain>
    </source>
</reference>
<organism evidence="1 2">
    <name type="scientific">Racocetra persica</name>
    <dbReference type="NCBI Taxonomy" id="160502"/>
    <lineage>
        <taxon>Eukaryota</taxon>
        <taxon>Fungi</taxon>
        <taxon>Fungi incertae sedis</taxon>
        <taxon>Mucoromycota</taxon>
        <taxon>Glomeromycotina</taxon>
        <taxon>Glomeromycetes</taxon>
        <taxon>Diversisporales</taxon>
        <taxon>Gigasporaceae</taxon>
        <taxon>Racocetra</taxon>
    </lineage>
</organism>
<feature type="non-terminal residue" evidence="1">
    <location>
        <position position="1"/>
    </location>
</feature>
<dbReference type="Proteomes" id="UP000789920">
    <property type="component" value="Unassembled WGS sequence"/>
</dbReference>
<keyword evidence="2" id="KW-1185">Reference proteome</keyword>
<evidence type="ECO:0000313" key="2">
    <source>
        <dbReference type="Proteomes" id="UP000789920"/>
    </source>
</evidence>
<comment type="caution">
    <text evidence="1">The sequence shown here is derived from an EMBL/GenBank/DDBJ whole genome shotgun (WGS) entry which is preliminary data.</text>
</comment>
<dbReference type="EMBL" id="CAJVQC010072953">
    <property type="protein sequence ID" value="CAG8811896.1"/>
    <property type="molecule type" value="Genomic_DNA"/>
</dbReference>
<proteinExistence type="predicted"/>
<protein>
    <submittedName>
        <fullName evidence="1">22899_t:CDS:1</fullName>
    </submittedName>
</protein>
<name>A0ACA9RUK2_9GLOM</name>
<gene>
    <name evidence="1" type="ORF">RPERSI_LOCUS23414</name>
</gene>
<evidence type="ECO:0000313" key="1">
    <source>
        <dbReference type="EMBL" id="CAG8811896.1"/>
    </source>
</evidence>
<feature type="non-terminal residue" evidence="1">
    <location>
        <position position="503"/>
    </location>
</feature>